<dbReference type="KEGG" id="soy:115884027"/>
<keyword evidence="4" id="KW-1185">Reference proteome</keyword>
<name>A0A6J2Y5Q9_SITOR</name>
<evidence type="ECO:0000256" key="1">
    <source>
        <dbReference type="ARBA" id="ARBA00023054"/>
    </source>
</evidence>
<dbReference type="CTD" id="32201"/>
<gene>
    <name evidence="5 6" type="primary">LOC115884027</name>
</gene>
<dbReference type="GeneID" id="115884027"/>
<dbReference type="Proteomes" id="UP000504635">
    <property type="component" value="Unplaced"/>
</dbReference>
<dbReference type="OrthoDB" id="6512841at2759"/>
<dbReference type="InterPro" id="IPR029304">
    <property type="entry name" value="AKAP2_C"/>
</dbReference>
<dbReference type="RefSeq" id="XP_030758325.1">
    <property type="nucleotide sequence ID" value="XM_030902465.1"/>
</dbReference>
<dbReference type="AlphaFoldDB" id="A0A6J2Y5Q9"/>
<accession>A0A6J2Y5Q9</accession>
<dbReference type="Pfam" id="PF15304">
    <property type="entry name" value="AKAP2_C"/>
    <property type="match status" value="1"/>
</dbReference>
<proteinExistence type="predicted"/>
<evidence type="ECO:0000256" key="2">
    <source>
        <dbReference type="SAM" id="MobiDB-lite"/>
    </source>
</evidence>
<organism evidence="4 6">
    <name type="scientific">Sitophilus oryzae</name>
    <name type="common">Rice weevil</name>
    <name type="synonym">Curculio oryzae</name>
    <dbReference type="NCBI Taxonomy" id="7048"/>
    <lineage>
        <taxon>Eukaryota</taxon>
        <taxon>Metazoa</taxon>
        <taxon>Ecdysozoa</taxon>
        <taxon>Arthropoda</taxon>
        <taxon>Hexapoda</taxon>
        <taxon>Insecta</taxon>
        <taxon>Pterygota</taxon>
        <taxon>Neoptera</taxon>
        <taxon>Endopterygota</taxon>
        <taxon>Coleoptera</taxon>
        <taxon>Polyphaga</taxon>
        <taxon>Cucujiformia</taxon>
        <taxon>Curculionidae</taxon>
        <taxon>Dryophthorinae</taxon>
        <taxon>Sitophilus</taxon>
    </lineage>
</organism>
<keyword evidence="1" id="KW-0175">Coiled coil</keyword>
<reference evidence="5 6" key="1">
    <citation type="submission" date="2025-04" db="UniProtKB">
        <authorList>
            <consortium name="RefSeq"/>
        </authorList>
    </citation>
    <scope>IDENTIFICATION</scope>
    <source>
        <tissue evidence="5 6">Gonads</tissue>
    </source>
</reference>
<feature type="domain" description="A-kinase anchor protein 2 C-terminal" evidence="3">
    <location>
        <begin position="43"/>
        <end position="175"/>
    </location>
</feature>
<evidence type="ECO:0000313" key="4">
    <source>
        <dbReference type="Proteomes" id="UP000504635"/>
    </source>
</evidence>
<evidence type="ECO:0000313" key="6">
    <source>
        <dbReference type="RefSeq" id="XP_030758325.1"/>
    </source>
</evidence>
<sequence>MSLSNLSTLDRIQLEIKESIEREKELKNEYSRTNTEESAENSVKSGSSSVKDDYSINSQSVSLNRSKVNGFRKYTQNNSSNKGVMHKFLKLRGKLSMSSINSSSNSNWSSSDAAFCAAKITIEKGSKLPRNGFVSAEEKMKKELQDFQQRETELREERKKSLPNLMAALQLEDQCDFANSNFYSNGSNLKATKSMANLYNNNSDDGFEDTNSSAGGSLKPARSLAELCDVSDDDNGLPGTHSLILQFENMHFKKKSPNVPVPKEF</sequence>
<dbReference type="RefSeq" id="XP_030758324.1">
    <property type="nucleotide sequence ID" value="XM_030902464.1"/>
</dbReference>
<feature type="region of interest" description="Disordered" evidence="2">
    <location>
        <begin position="26"/>
        <end position="58"/>
    </location>
</feature>
<protein>
    <submittedName>
        <fullName evidence="5 6">Uncharacterized protein LOC115884027</fullName>
    </submittedName>
</protein>
<evidence type="ECO:0000313" key="5">
    <source>
        <dbReference type="RefSeq" id="XP_030758324.1"/>
    </source>
</evidence>
<evidence type="ECO:0000259" key="3">
    <source>
        <dbReference type="Pfam" id="PF15304"/>
    </source>
</evidence>